<dbReference type="STRING" id="1860102.ACCAA_560044"/>
<keyword evidence="5 11" id="KW-0067">ATP-binding</keyword>
<dbReference type="InterPro" id="IPR047957">
    <property type="entry name" value="ABC_AprD-like_6TM"/>
</dbReference>
<evidence type="ECO:0000256" key="5">
    <source>
        <dbReference type="ARBA" id="ARBA00022840"/>
    </source>
</evidence>
<name>A0A1A8XTG1_9PROT</name>
<accession>A0A1A8XTG1</accession>
<dbReference type="InterPro" id="IPR011527">
    <property type="entry name" value="ABC1_TM_dom"/>
</dbReference>
<keyword evidence="3 8" id="KW-0812">Transmembrane</keyword>
<gene>
    <name evidence="11" type="primary">aprD</name>
    <name evidence="11" type="ORF">ACCAA_560044</name>
</gene>
<evidence type="ECO:0000313" key="12">
    <source>
        <dbReference type="Proteomes" id="UP000199169"/>
    </source>
</evidence>
<dbReference type="PROSITE" id="PS50929">
    <property type="entry name" value="ABC_TM1F"/>
    <property type="match status" value="1"/>
</dbReference>
<keyword evidence="7 8" id="KW-0472">Membrane</keyword>
<evidence type="ECO:0000256" key="2">
    <source>
        <dbReference type="ARBA" id="ARBA00022475"/>
    </source>
</evidence>
<sequence length="575" mass="63070">MKTPSFFQRSELTATLWSFRREFLVVGIFSLVINLLMLTPTIYMLQVYDRFMTSHSELTLIAVSLITLFLLAVMAFAEWSRSRLLVRLGVRLDERLSSRVFNACFESHLNQSRDNPVQAFSNLTNIRQFLTGNGIFAFFDAPWTPIYLLVLFMLHPSLGMLSLLFAAILTGLAIFSHRQTQAPTQKTTEAGVAVGTYLHSKLRNAQVIEALGMLGGLRRRWLARHQQHMALNSASQDIQRRIQAFSKFVRYSQQSLMLGAGALLVIKGELTVGGMIAANVLMSRALQPIDAIVGSWSGWQSARKAFESLEALLRDHPKRPAGMVHEDLRGEVRIENLVATATNRSQPILAGLSAEFPAGEVIAIVGPSGSGKSTLARCLVGIWPEVQGSVLLDGKPIESLDRGELGPFIGYLPQDIELFEGSVAENIARFGEIDPTKVIEAAQRTGIHDMTLRFPRGYDTPMGEAGSFLSGGQRQRIGLARAMYGNPSLIVLDEPNANLDDVGETALIVAIKDLKAQGVTVFLITHRMNILGVADRILVLNNGEIQIYGTRQQVLAAAQPPVPAANSVVTNTQPA</sequence>
<dbReference type="InterPro" id="IPR027417">
    <property type="entry name" value="P-loop_NTPase"/>
</dbReference>
<organism evidence="11 12">
    <name type="scientific">Candidatus Accumulibacter aalborgensis</name>
    <dbReference type="NCBI Taxonomy" id="1860102"/>
    <lineage>
        <taxon>Bacteria</taxon>
        <taxon>Pseudomonadati</taxon>
        <taxon>Pseudomonadota</taxon>
        <taxon>Betaproteobacteria</taxon>
        <taxon>Candidatus Accumulibacter</taxon>
    </lineage>
</organism>
<dbReference type="EMBL" id="FLQX01000134">
    <property type="protein sequence ID" value="SBT08355.1"/>
    <property type="molecule type" value="Genomic_DNA"/>
</dbReference>
<dbReference type="CDD" id="cd03246">
    <property type="entry name" value="ABCC_Protease_Secretion"/>
    <property type="match status" value="1"/>
</dbReference>
<keyword evidence="11" id="KW-0645">Protease</keyword>
<feature type="transmembrane region" description="Helical" evidence="8">
    <location>
        <begin position="57"/>
        <end position="77"/>
    </location>
</feature>
<feature type="domain" description="ABC transmembrane type-1" evidence="10">
    <location>
        <begin position="24"/>
        <end position="301"/>
    </location>
</feature>
<dbReference type="PANTHER" id="PTHR43394">
    <property type="entry name" value="ATP-DEPENDENT PERMEASE MDL1, MITOCHONDRIAL"/>
    <property type="match status" value="1"/>
</dbReference>
<evidence type="ECO:0000256" key="7">
    <source>
        <dbReference type="ARBA" id="ARBA00023136"/>
    </source>
</evidence>
<dbReference type="InterPro" id="IPR003593">
    <property type="entry name" value="AAA+_ATPase"/>
</dbReference>
<feature type="domain" description="ABC transporter" evidence="9">
    <location>
        <begin position="332"/>
        <end position="567"/>
    </location>
</feature>
<dbReference type="SMART" id="SM00382">
    <property type="entry name" value="AAA"/>
    <property type="match status" value="1"/>
</dbReference>
<reference evidence="11 12" key="1">
    <citation type="submission" date="2016-06" db="EMBL/GenBank/DDBJ databases">
        <authorList>
            <person name="Kjaerup R.B."/>
            <person name="Dalgaard T.S."/>
            <person name="Juul-Madsen H.R."/>
        </authorList>
    </citation>
    <scope>NUCLEOTIDE SEQUENCE [LARGE SCALE GENOMIC DNA]</scope>
    <source>
        <strain evidence="11">3</strain>
    </source>
</reference>
<dbReference type="Gene3D" id="3.40.50.300">
    <property type="entry name" value="P-loop containing nucleotide triphosphate hydrolases"/>
    <property type="match status" value="1"/>
</dbReference>
<dbReference type="GO" id="GO:0016887">
    <property type="term" value="F:ATP hydrolysis activity"/>
    <property type="evidence" value="ECO:0007669"/>
    <property type="project" value="InterPro"/>
</dbReference>
<evidence type="ECO:0000259" key="9">
    <source>
        <dbReference type="PROSITE" id="PS50893"/>
    </source>
</evidence>
<evidence type="ECO:0000313" key="11">
    <source>
        <dbReference type="EMBL" id="SBT08355.1"/>
    </source>
</evidence>
<dbReference type="GO" id="GO:0006508">
    <property type="term" value="P:proteolysis"/>
    <property type="evidence" value="ECO:0007669"/>
    <property type="project" value="UniProtKB-KW"/>
</dbReference>
<dbReference type="InterPro" id="IPR039421">
    <property type="entry name" value="Type_1_exporter"/>
</dbReference>
<keyword evidence="11" id="KW-0378">Hydrolase</keyword>
<dbReference type="InterPro" id="IPR003439">
    <property type="entry name" value="ABC_transporter-like_ATP-bd"/>
</dbReference>
<dbReference type="GO" id="GO:0005886">
    <property type="term" value="C:plasma membrane"/>
    <property type="evidence" value="ECO:0007669"/>
    <property type="project" value="UniProtKB-SubCell"/>
</dbReference>
<dbReference type="AlphaFoldDB" id="A0A1A8XTG1"/>
<proteinExistence type="predicted"/>
<dbReference type="GO" id="GO:0015421">
    <property type="term" value="F:ABC-type oligopeptide transporter activity"/>
    <property type="evidence" value="ECO:0007669"/>
    <property type="project" value="TreeGrafter"/>
</dbReference>
<dbReference type="Pfam" id="PF00664">
    <property type="entry name" value="ABC_membrane"/>
    <property type="match status" value="1"/>
</dbReference>
<keyword evidence="2" id="KW-1003">Cell membrane</keyword>
<dbReference type="GO" id="GO:0030253">
    <property type="term" value="P:protein secretion by the type I secretion system"/>
    <property type="evidence" value="ECO:0007669"/>
    <property type="project" value="InterPro"/>
</dbReference>
<evidence type="ECO:0000256" key="4">
    <source>
        <dbReference type="ARBA" id="ARBA00022741"/>
    </source>
</evidence>
<dbReference type="GO" id="GO:0008233">
    <property type="term" value="F:peptidase activity"/>
    <property type="evidence" value="ECO:0007669"/>
    <property type="project" value="UniProtKB-KW"/>
</dbReference>
<evidence type="ECO:0000259" key="10">
    <source>
        <dbReference type="PROSITE" id="PS50929"/>
    </source>
</evidence>
<dbReference type="CDD" id="cd18586">
    <property type="entry name" value="ABC_6TM_PrtD_like"/>
    <property type="match status" value="1"/>
</dbReference>
<feature type="transmembrane region" description="Helical" evidence="8">
    <location>
        <begin position="146"/>
        <end position="175"/>
    </location>
</feature>
<feature type="transmembrane region" description="Helical" evidence="8">
    <location>
        <begin position="256"/>
        <end position="282"/>
    </location>
</feature>
<protein>
    <submittedName>
        <fullName evidence="11">Alkaline protease secretion ATP-binding protein AprD</fullName>
    </submittedName>
</protein>
<dbReference type="InterPro" id="IPR017871">
    <property type="entry name" value="ABC_transporter-like_CS"/>
</dbReference>
<evidence type="ECO:0000256" key="8">
    <source>
        <dbReference type="SAM" id="Phobius"/>
    </source>
</evidence>
<dbReference type="Proteomes" id="UP000199169">
    <property type="component" value="Unassembled WGS sequence"/>
</dbReference>
<dbReference type="PROSITE" id="PS50893">
    <property type="entry name" value="ABC_TRANSPORTER_2"/>
    <property type="match status" value="1"/>
</dbReference>
<dbReference type="PANTHER" id="PTHR43394:SF1">
    <property type="entry name" value="ATP-BINDING CASSETTE SUB-FAMILY B MEMBER 10, MITOCHONDRIAL"/>
    <property type="match status" value="1"/>
</dbReference>
<dbReference type="SUPFAM" id="SSF90123">
    <property type="entry name" value="ABC transporter transmembrane region"/>
    <property type="match status" value="1"/>
</dbReference>
<keyword evidence="12" id="KW-1185">Reference proteome</keyword>
<feature type="transmembrane region" description="Helical" evidence="8">
    <location>
        <begin position="23"/>
        <end position="45"/>
    </location>
</feature>
<dbReference type="PROSITE" id="PS00211">
    <property type="entry name" value="ABC_TRANSPORTER_1"/>
    <property type="match status" value="1"/>
</dbReference>
<comment type="subcellular location">
    <subcellularLocation>
        <location evidence="1">Cell membrane</location>
        <topology evidence="1">Multi-pass membrane protein</topology>
    </subcellularLocation>
</comment>
<dbReference type="Gene3D" id="1.20.1560.10">
    <property type="entry name" value="ABC transporter type 1, transmembrane domain"/>
    <property type="match status" value="1"/>
</dbReference>
<dbReference type="RefSeq" id="WP_186408212.1">
    <property type="nucleotide sequence ID" value="NZ_FLQX01000134.1"/>
</dbReference>
<dbReference type="NCBIfam" id="TIGR01842">
    <property type="entry name" value="type_I_sec_PrtD"/>
    <property type="match status" value="1"/>
</dbReference>
<dbReference type="SUPFAM" id="SSF52540">
    <property type="entry name" value="P-loop containing nucleoside triphosphate hydrolases"/>
    <property type="match status" value="1"/>
</dbReference>
<keyword evidence="4" id="KW-0547">Nucleotide-binding</keyword>
<keyword evidence="6 8" id="KW-1133">Transmembrane helix</keyword>
<dbReference type="InterPro" id="IPR010128">
    <property type="entry name" value="ATPase_T1SS_PrtD-like"/>
</dbReference>
<evidence type="ECO:0000256" key="3">
    <source>
        <dbReference type="ARBA" id="ARBA00022692"/>
    </source>
</evidence>
<evidence type="ECO:0000256" key="1">
    <source>
        <dbReference type="ARBA" id="ARBA00004651"/>
    </source>
</evidence>
<dbReference type="Pfam" id="PF00005">
    <property type="entry name" value="ABC_tran"/>
    <property type="match status" value="1"/>
</dbReference>
<evidence type="ECO:0000256" key="6">
    <source>
        <dbReference type="ARBA" id="ARBA00022989"/>
    </source>
</evidence>
<dbReference type="GO" id="GO:0005524">
    <property type="term" value="F:ATP binding"/>
    <property type="evidence" value="ECO:0007669"/>
    <property type="project" value="UniProtKB-KW"/>
</dbReference>
<dbReference type="InterPro" id="IPR036640">
    <property type="entry name" value="ABC1_TM_sf"/>
</dbReference>
<dbReference type="GO" id="GO:0030256">
    <property type="term" value="C:type I protein secretion system complex"/>
    <property type="evidence" value="ECO:0007669"/>
    <property type="project" value="InterPro"/>
</dbReference>